<proteinExistence type="predicted"/>
<reference evidence="1 2" key="1">
    <citation type="submission" date="2021-06" db="EMBL/GenBank/DDBJ databases">
        <title>Description of novel taxa of the family Lachnospiraceae.</title>
        <authorList>
            <person name="Chaplin A.V."/>
            <person name="Sokolova S.R."/>
            <person name="Pikina A.P."/>
            <person name="Korzhanova M."/>
            <person name="Belova V."/>
            <person name="Korostin D."/>
            <person name="Efimov B.A."/>
        </authorList>
    </citation>
    <scope>NUCLEOTIDE SEQUENCE [LARGE SCALE GENOMIC DNA]</scope>
    <source>
        <strain evidence="1 2">ASD4241</strain>
    </source>
</reference>
<sequence length="77" mass="9079">MRKKIGQDQLREFTERNYRERITQVTDGVWLLMADGEDTAGVRGRKAEALRRRAEYETSANGRHYYLACARELESER</sequence>
<name>A0ABS6K3E3_9FIRM</name>
<evidence type="ECO:0000313" key="2">
    <source>
        <dbReference type="Proteomes" id="UP001314681"/>
    </source>
</evidence>
<keyword evidence="2" id="KW-1185">Reference proteome</keyword>
<dbReference type="Proteomes" id="UP001314681">
    <property type="component" value="Unassembled WGS sequence"/>
</dbReference>
<protein>
    <submittedName>
        <fullName evidence="1">Uncharacterized protein</fullName>
    </submittedName>
</protein>
<dbReference type="RefSeq" id="WP_158349667.1">
    <property type="nucleotide sequence ID" value="NZ_JAHQCX010000002.1"/>
</dbReference>
<dbReference type="EMBL" id="JAHQCX010000002">
    <property type="protein sequence ID" value="MBU9725021.1"/>
    <property type="molecule type" value="Genomic_DNA"/>
</dbReference>
<dbReference type="InterPro" id="IPR038536">
    <property type="entry name" value="Alkyl/aryl-sulf_dimr_sf"/>
</dbReference>
<evidence type="ECO:0000313" key="1">
    <source>
        <dbReference type="EMBL" id="MBU9725021.1"/>
    </source>
</evidence>
<gene>
    <name evidence="1" type="ORF">KTH90_03220</name>
</gene>
<comment type="caution">
    <text evidence="1">The sequence shown here is derived from an EMBL/GenBank/DDBJ whole genome shotgun (WGS) entry which is preliminary data.</text>
</comment>
<accession>A0ABS6K3E3</accession>
<organism evidence="1 2">
    <name type="scientific">Diplocloster modestus</name>
    <dbReference type="NCBI Taxonomy" id="2850322"/>
    <lineage>
        <taxon>Bacteria</taxon>
        <taxon>Bacillati</taxon>
        <taxon>Bacillota</taxon>
        <taxon>Clostridia</taxon>
        <taxon>Lachnospirales</taxon>
        <taxon>Lachnospiraceae</taxon>
        <taxon>Diplocloster</taxon>
    </lineage>
</organism>
<dbReference type="Gene3D" id="1.25.40.880">
    <property type="entry name" value="Alkyl sulfatase, dimerisation domain"/>
    <property type="match status" value="1"/>
</dbReference>